<feature type="transmembrane region" description="Helical" evidence="1">
    <location>
        <begin position="291"/>
        <end position="310"/>
    </location>
</feature>
<protein>
    <submittedName>
        <fullName evidence="2">Membrane protein</fullName>
    </submittedName>
</protein>
<proteinExistence type="predicted"/>
<keyword evidence="1" id="KW-1133">Transmembrane helix</keyword>
<comment type="caution">
    <text evidence="2">The sequence shown here is derived from an EMBL/GenBank/DDBJ whole genome shotgun (WGS) entry which is preliminary data.</text>
</comment>
<feature type="transmembrane region" description="Helical" evidence="1">
    <location>
        <begin position="316"/>
        <end position="336"/>
    </location>
</feature>
<accession>A0A084H2T7</accession>
<dbReference type="AlphaFoldDB" id="A0A084H2T7"/>
<feature type="transmembrane region" description="Helical" evidence="1">
    <location>
        <begin position="214"/>
        <end position="234"/>
    </location>
</feature>
<evidence type="ECO:0000256" key="1">
    <source>
        <dbReference type="SAM" id="Phobius"/>
    </source>
</evidence>
<feature type="transmembrane region" description="Helical" evidence="1">
    <location>
        <begin position="116"/>
        <end position="133"/>
    </location>
</feature>
<dbReference type="STRING" id="246786.GS18_0202860"/>
<feature type="transmembrane region" description="Helical" evidence="1">
    <location>
        <begin position="180"/>
        <end position="202"/>
    </location>
</feature>
<dbReference type="Proteomes" id="UP000028549">
    <property type="component" value="Unassembled WGS sequence"/>
</dbReference>
<keyword evidence="1" id="KW-0472">Membrane</keyword>
<dbReference type="PANTHER" id="PTHR37814">
    <property type="entry name" value="CONSERVED MEMBRANE PROTEIN"/>
    <property type="match status" value="1"/>
</dbReference>
<feature type="transmembrane region" description="Helical" evidence="1">
    <location>
        <begin position="37"/>
        <end position="55"/>
    </location>
</feature>
<reference evidence="2 3" key="1">
    <citation type="journal article" date="2005" name="Int. J. Syst. Evol. Microbiol.">
        <title>Bacillus cibi sp. nov., isolated from jeotgal, a traditional Korean fermented seafood.</title>
        <authorList>
            <person name="Yoon J.H."/>
            <person name="Lee C.H."/>
            <person name="Oh T.K."/>
        </authorList>
    </citation>
    <scope>NUCLEOTIDE SEQUENCE [LARGE SCALE GENOMIC DNA]</scope>
    <source>
        <strain evidence="2 3">DSM 16189</strain>
    </source>
</reference>
<name>A0A084H2T7_METID</name>
<evidence type="ECO:0000313" key="3">
    <source>
        <dbReference type="Proteomes" id="UP000028549"/>
    </source>
</evidence>
<gene>
    <name evidence="2" type="ORF">GS18_0202860</name>
</gene>
<dbReference type="PANTHER" id="PTHR37814:SF1">
    <property type="entry name" value="MEMBRANE PROTEIN"/>
    <property type="match status" value="1"/>
</dbReference>
<feature type="transmembrane region" description="Helical" evidence="1">
    <location>
        <begin position="86"/>
        <end position="110"/>
    </location>
</feature>
<dbReference type="InterPro" id="IPR038728">
    <property type="entry name" value="YkvI-like"/>
</dbReference>
<dbReference type="OrthoDB" id="4424890at2"/>
<feature type="transmembrane region" description="Helical" evidence="1">
    <location>
        <begin position="140"/>
        <end position="160"/>
    </location>
</feature>
<evidence type="ECO:0000313" key="2">
    <source>
        <dbReference type="EMBL" id="KEZ53899.1"/>
    </source>
</evidence>
<sequence>MKKQWFQVVQIAAVYVGTVVGAGFATGREIVEFFTQYGVYGMFGILLCGYFFMHLGSKIMIISKRIGANSYQDLNFFLFGKSCGTVVNLFMLVVLFGVTSVMLSGAGAIFEEQLNLSSRFGVMLTIALTLIAMSFGSKGLFSVNIIVVPMLILFSVLVAASSFDAHSAKSLMSGHSSFKWIISAVSYAAFNLAMAEAVLVPLAKEIEDERTAKWGGIAGGAILTFILLSSHFALSSLRDVISYDIPMAEVMKASVFSFFIIYILVIYGEVFTSVIGNLFGLERHLISVVPLPGMMIIALLLCGAFFISLIDYSSLIAVLYPVFGYMSLIFLLLLMVRKAPPSGNENKF</sequence>
<feature type="transmembrane region" description="Helical" evidence="1">
    <location>
        <begin position="254"/>
        <end position="279"/>
    </location>
</feature>
<organism evidence="2 3">
    <name type="scientific">Metabacillus indicus</name>
    <name type="common">Bacillus indicus</name>
    <dbReference type="NCBI Taxonomy" id="246786"/>
    <lineage>
        <taxon>Bacteria</taxon>
        <taxon>Bacillati</taxon>
        <taxon>Bacillota</taxon>
        <taxon>Bacilli</taxon>
        <taxon>Bacillales</taxon>
        <taxon>Bacillaceae</taxon>
        <taxon>Metabacillus</taxon>
    </lineage>
</organism>
<keyword evidence="3" id="KW-1185">Reference proteome</keyword>
<keyword evidence="1" id="KW-0812">Transmembrane</keyword>
<dbReference type="EMBL" id="JNVC02000001">
    <property type="protein sequence ID" value="KEZ53899.1"/>
    <property type="molecule type" value="Genomic_DNA"/>
</dbReference>
<dbReference type="RefSeq" id="WP_029565447.1">
    <property type="nucleotide sequence ID" value="NZ_CP176757.1"/>
</dbReference>